<dbReference type="GO" id="GO:0006261">
    <property type="term" value="P:DNA-templated DNA replication"/>
    <property type="evidence" value="ECO:0007669"/>
    <property type="project" value="TreeGrafter"/>
</dbReference>
<gene>
    <name evidence="4" type="primary">PLEST005481</name>
    <name evidence="4" type="ORF">PLESTB_001336100</name>
</gene>
<keyword evidence="5" id="KW-1185">Reference proteome</keyword>
<dbReference type="Pfam" id="PF09739">
    <property type="entry name" value="MCM_bind"/>
    <property type="match status" value="3"/>
</dbReference>
<keyword evidence="2" id="KW-0539">Nucleus</keyword>
<dbReference type="EMBL" id="BRXU01000022">
    <property type="protein sequence ID" value="GLC58233.1"/>
    <property type="molecule type" value="Genomic_DNA"/>
</dbReference>
<evidence type="ECO:0000313" key="4">
    <source>
        <dbReference type="EMBL" id="GLC58233.1"/>
    </source>
</evidence>
<evidence type="ECO:0000256" key="3">
    <source>
        <dbReference type="SAM" id="MobiDB-lite"/>
    </source>
</evidence>
<comment type="subcellular location">
    <subcellularLocation>
        <location evidence="1">Nucleus</location>
    </subcellularLocation>
</comment>
<organism evidence="4 5">
    <name type="scientific">Pleodorina starrii</name>
    <dbReference type="NCBI Taxonomy" id="330485"/>
    <lineage>
        <taxon>Eukaryota</taxon>
        <taxon>Viridiplantae</taxon>
        <taxon>Chlorophyta</taxon>
        <taxon>core chlorophytes</taxon>
        <taxon>Chlorophyceae</taxon>
        <taxon>CS clade</taxon>
        <taxon>Chlamydomonadales</taxon>
        <taxon>Volvocaceae</taxon>
        <taxon>Pleodorina</taxon>
    </lineage>
</organism>
<evidence type="ECO:0000256" key="1">
    <source>
        <dbReference type="ARBA" id="ARBA00004123"/>
    </source>
</evidence>
<reference evidence="4 5" key="1">
    <citation type="journal article" date="2023" name="Commun. Biol.">
        <title>Reorganization of the ancestral sex-determining regions during the evolution of trioecy in Pleodorina starrii.</title>
        <authorList>
            <person name="Takahashi K."/>
            <person name="Suzuki S."/>
            <person name="Kawai-Toyooka H."/>
            <person name="Yamamoto K."/>
            <person name="Hamaji T."/>
            <person name="Ootsuki R."/>
            <person name="Yamaguchi H."/>
            <person name="Kawachi M."/>
            <person name="Higashiyama T."/>
            <person name="Nozaki H."/>
        </authorList>
    </citation>
    <scope>NUCLEOTIDE SEQUENCE [LARGE SCALE GENOMIC DNA]</scope>
    <source>
        <strain evidence="4 5">NIES-4479</strain>
    </source>
</reference>
<feature type="compositionally biased region" description="Low complexity" evidence="3">
    <location>
        <begin position="206"/>
        <end position="215"/>
    </location>
</feature>
<feature type="region of interest" description="Disordered" evidence="3">
    <location>
        <begin position="452"/>
        <end position="497"/>
    </location>
</feature>
<dbReference type="PANTHER" id="PTHR13489:SF0">
    <property type="entry name" value="MINI-CHROMOSOME MAINTENANCE COMPLEX-BINDING PROTEIN"/>
    <property type="match status" value="1"/>
</dbReference>
<dbReference type="Proteomes" id="UP001165080">
    <property type="component" value="Unassembled WGS sequence"/>
</dbReference>
<protein>
    <recommendedName>
        <fullName evidence="6">Mini-chromosome maintenance complex-binding protein</fullName>
    </recommendedName>
</protein>
<comment type="caution">
    <text evidence="4">The sequence shown here is derived from an EMBL/GenBank/DDBJ whole genome shotgun (WGS) entry which is preliminary data.</text>
</comment>
<dbReference type="GO" id="GO:0003682">
    <property type="term" value="F:chromatin binding"/>
    <property type="evidence" value="ECO:0007669"/>
    <property type="project" value="TreeGrafter"/>
</dbReference>
<evidence type="ECO:0000313" key="5">
    <source>
        <dbReference type="Proteomes" id="UP001165080"/>
    </source>
</evidence>
<accession>A0A9W6BUE3</accession>
<feature type="compositionally biased region" description="Low complexity" evidence="3">
    <location>
        <begin position="269"/>
        <end position="291"/>
    </location>
</feature>
<evidence type="ECO:0000256" key="2">
    <source>
        <dbReference type="ARBA" id="ARBA00023242"/>
    </source>
</evidence>
<sequence>MTVSEIVARPTEAVQKLFQQAGCPTAADADWGVFSHFKEAVAALGDSEIPRLSEQSVERLPHHSLVRFHGMVQDLLNPEYYVGAFQRPTGEWVTTKFSDPDMTVLDNYDSHEQPIVWERRPVMCVPIPGLSKWALPDAARPAQTATDASPPTRAAGDPSPLASIGEPSPQAAPVHQAASRAAKRERSSDADAQLDADPERGGGGAAAAAAADSAAAPPPLDNEDSMQDTDLAGDQGPGPMAAAATAGAGAEEDEGVARPRIRRREDRTTSGTDAAAAPASPGEADVGGSSAAGAGAAVQSDVHGNDGGAAAAAAAAAAGVPGQESRPASGEVPGSCMIYLYDNAPALVLHEVVEIIGVVSHVPQLAALEYDNQDPLLEHDLASLELTARGGGGGAAPMAAAQDLRGGGGGESGTVADRGNGERLVFEATRAAHPPTSKVMRVHAILVRRNPSLLSPDADEPPSSAAAAVEPTATAASEASPSVAATAGTGAAPPPRPLVAPLRDRALGLLRWALGGDVVAAEYVLMQLLGRVAARGDPAALGQLTINLCRCPAAPTPALQGPSAAASAAACSSNSISRPALAAERLGRGPSPLCTALHAAISCLVPLSVALPLTVESCNGVSWAPQRDPVRERTRPSPLQLAPGTLVLLDETMMVPGQLRPEGVASLQALQAVSRQQELPYDFETFQHPVPVDLPLILLTEGRSLLRDSVHVRVPLNATQPLPGAEEILAAAHGSDLLAAVAAEPGIVATTTTETAADASMMDGAASAAAIPAAELAAVRSYLAAARAPDGYGMAEGMPAVLEQYFVDARRPEAGGGGGTGAAAGAGANPAAAAAGGGGMTAEEFHTKLTLARLLVRSHGERQLTRARWQQLLQLEHTREARLRVMA</sequence>
<feature type="compositionally biased region" description="Low complexity" evidence="3">
    <location>
        <begin position="452"/>
        <end position="491"/>
    </location>
</feature>
<evidence type="ECO:0008006" key="6">
    <source>
        <dbReference type="Google" id="ProtNLM"/>
    </source>
</evidence>
<dbReference type="InterPro" id="IPR019140">
    <property type="entry name" value="MCM_complex-bd"/>
</dbReference>
<dbReference type="GO" id="GO:0005634">
    <property type="term" value="C:nucleus"/>
    <property type="evidence" value="ECO:0007669"/>
    <property type="project" value="UniProtKB-SubCell"/>
</dbReference>
<dbReference type="PANTHER" id="PTHR13489">
    <property type="entry name" value="MINI-CHROMOSOME MAINTENANCE COMPLEX-BINDING PROTEIN"/>
    <property type="match status" value="1"/>
</dbReference>
<dbReference type="AlphaFoldDB" id="A0A9W6BUE3"/>
<feature type="region of interest" description="Disordered" evidence="3">
    <location>
        <begin position="138"/>
        <end position="291"/>
    </location>
</feature>
<name>A0A9W6BUE3_9CHLO</name>
<proteinExistence type="predicted"/>